<evidence type="ECO:0000313" key="2">
    <source>
        <dbReference type="EMBL" id="ACR36651.1"/>
    </source>
</evidence>
<proteinExistence type="evidence at transcript level"/>
<protein>
    <submittedName>
        <fullName evidence="2">Uncharacterized protein</fullName>
    </submittedName>
</protein>
<reference evidence="2" key="1">
    <citation type="journal article" date="2009" name="PLoS Genet.">
        <title>Sequencing, mapping, and analysis of 27,455 maize full-length cDNAs.</title>
        <authorList>
            <person name="Soderlund C."/>
            <person name="Descour A."/>
            <person name="Kudrna D."/>
            <person name="Bomhoff M."/>
            <person name="Boyd L."/>
            <person name="Currie J."/>
            <person name="Angelova A."/>
            <person name="Collura K."/>
            <person name="Wissotski M."/>
            <person name="Ashley E."/>
            <person name="Morrow D."/>
            <person name="Fernandes J."/>
            <person name="Walbot V."/>
            <person name="Yu Y."/>
        </authorList>
    </citation>
    <scope>NUCLEOTIDE SEQUENCE</scope>
    <source>
        <strain evidence="2">B73</strain>
    </source>
</reference>
<accession>C4J651</accession>
<evidence type="ECO:0000256" key="1">
    <source>
        <dbReference type="SAM" id="MobiDB-lite"/>
    </source>
</evidence>
<dbReference type="AlphaFoldDB" id="C4J651"/>
<feature type="compositionally biased region" description="Basic residues" evidence="1">
    <location>
        <begin position="1"/>
        <end position="17"/>
    </location>
</feature>
<feature type="compositionally biased region" description="Low complexity" evidence="1">
    <location>
        <begin position="130"/>
        <end position="141"/>
    </location>
</feature>
<sequence length="164" mass="18042">MMPHRRAQTTTRGRGRTSARAAEGLDRRRTAGGRHSESGRRRPYYSIDGRAAANSWPTTAAPSIGRRTAGSKKDDESIFQSTCMINYLRAVSRSGTWPQRTPGERRRPTRARPGRRRRRWRSPGSRRARGPGSPSSLPPTAWKQAGRPRTTGVPAASSLPPGAS</sequence>
<feature type="region of interest" description="Disordered" evidence="1">
    <location>
        <begin position="93"/>
        <end position="164"/>
    </location>
</feature>
<reference evidence="2" key="2">
    <citation type="submission" date="2012-06" db="EMBL/GenBank/DDBJ databases">
        <authorList>
            <person name="Yu Y."/>
            <person name="Currie J."/>
            <person name="Lomeli R."/>
            <person name="Angelova A."/>
            <person name="Collura K."/>
            <person name="Wissotski M."/>
            <person name="Campos D."/>
            <person name="Kudrna D."/>
            <person name="Golser W."/>
            <person name="Ashely E."/>
            <person name="Descour A."/>
            <person name="Fernandes J."/>
            <person name="Soderlund C."/>
            <person name="Walbot V."/>
        </authorList>
    </citation>
    <scope>NUCLEOTIDE SEQUENCE</scope>
    <source>
        <strain evidence="2">B73</strain>
    </source>
</reference>
<feature type="region of interest" description="Disordered" evidence="1">
    <location>
        <begin position="1"/>
        <end position="76"/>
    </location>
</feature>
<feature type="compositionally biased region" description="Basic residues" evidence="1">
    <location>
        <begin position="107"/>
        <end position="129"/>
    </location>
</feature>
<name>C4J651_MAIZE</name>
<feature type="compositionally biased region" description="Basic and acidic residues" evidence="1">
    <location>
        <begin position="23"/>
        <end position="40"/>
    </location>
</feature>
<dbReference type="EMBL" id="BT086298">
    <property type="protein sequence ID" value="ACR36651.1"/>
    <property type="molecule type" value="mRNA"/>
</dbReference>
<organism evidence="2">
    <name type="scientific">Zea mays</name>
    <name type="common">Maize</name>
    <dbReference type="NCBI Taxonomy" id="4577"/>
    <lineage>
        <taxon>Eukaryota</taxon>
        <taxon>Viridiplantae</taxon>
        <taxon>Streptophyta</taxon>
        <taxon>Embryophyta</taxon>
        <taxon>Tracheophyta</taxon>
        <taxon>Spermatophyta</taxon>
        <taxon>Magnoliopsida</taxon>
        <taxon>Liliopsida</taxon>
        <taxon>Poales</taxon>
        <taxon>Poaceae</taxon>
        <taxon>PACMAD clade</taxon>
        <taxon>Panicoideae</taxon>
        <taxon>Andropogonodae</taxon>
        <taxon>Andropogoneae</taxon>
        <taxon>Tripsacinae</taxon>
        <taxon>Zea</taxon>
    </lineage>
</organism>